<dbReference type="GO" id="GO:0008324">
    <property type="term" value="F:monoatomic cation transmembrane transporter activity"/>
    <property type="evidence" value="ECO:0007669"/>
    <property type="project" value="TreeGrafter"/>
</dbReference>
<sequence>MCSDVHSQPKEDQCAFVRNHCDPEEYNVGMLHHLSMHYCWSNLWKRIGTMLSAIVLGLLFLGLGSTASDYLCPNLYSISKLLNMSDNLAGLTLLALGNSAPDVLSTYRAMSLGSASLALSELLGAAFFINSVIIGSVAVISPTEVKRNLFVRDSTMFLLVSVVMFYIVFRSKITISNCILLLSLYMAYVFVVILSHSVIRKRVRKHLQQVRSRSRFSREESYERTIQSIDQVYLDDFVHLPTIDSMVVVNPPPSEQRLEHEDEEDEDEAEAEENQLSLILSSDSNTLKRPLLPKTRSSEPSSHGSIRLEDPGLSSGLDPHAHVNGDINYENSDDFVAQFVGYETRRRLSVSSLNKTHARLLLPEATGFNNLDILSKVLFIASYPISIFLRLSTPSRDYTLTEFLIQQYKKSRRMAEFPNESQTTFELDDFDFDFAFDKKLLTIQTFFGTASAYGLLVGHDTYKSYPILLLLSAATAYVVSFYYPTVLNDYRAISKLIRINKFCTGLGFIVSISWISSFATEVIAILKTVSLVYGLSDEVLGVTVFALGNSIGDFVSNITIAKGGSPLMAFGACFGGPLISMCSLGVSALIVLSSSGKSVYEVEISSSLLLFCGFLVINVALTIAGILFNNWMLDKKIGTVLILNWVIASAICILRR</sequence>
<evidence type="ECO:0000256" key="5">
    <source>
        <dbReference type="ARBA" id="ARBA00022989"/>
    </source>
</evidence>
<comment type="caution">
    <text evidence="10">The sequence shown here is derived from an EMBL/GenBank/DDBJ whole genome shotgun (WGS) entry which is preliminary data.</text>
</comment>
<feature type="transmembrane region" description="Helical" evidence="8">
    <location>
        <begin position="567"/>
        <end position="592"/>
    </location>
</feature>
<evidence type="ECO:0000256" key="3">
    <source>
        <dbReference type="ARBA" id="ARBA00022448"/>
    </source>
</evidence>
<evidence type="ECO:0000256" key="6">
    <source>
        <dbReference type="ARBA" id="ARBA00023136"/>
    </source>
</evidence>
<keyword evidence="5 8" id="KW-1133">Transmembrane helix</keyword>
<feature type="transmembrane region" description="Helical" evidence="8">
    <location>
        <begin position="637"/>
        <end position="654"/>
    </location>
</feature>
<feature type="transmembrane region" description="Helical" evidence="8">
    <location>
        <begin position="47"/>
        <end position="67"/>
    </location>
</feature>
<evidence type="ECO:0000313" key="10">
    <source>
        <dbReference type="EMBL" id="KAG7194835.1"/>
    </source>
</evidence>
<feature type="transmembrane region" description="Helical" evidence="8">
    <location>
        <begin position="440"/>
        <end position="459"/>
    </location>
</feature>
<dbReference type="AlphaFoldDB" id="A0A9P8AJI7"/>
<feature type="domain" description="Sodium/calcium exchanger membrane region" evidence="9">
    <location>
        <begin position="53"/>
        <end position="193"/>
    </location>
</feature>
<feature type="transmembrane region" description="Helical" evidence="8">
    <location>
        <begin position="174"/>
        <end position="199"/>
    </location>
</feature>
<feature type="compositionally biased region" description="Acidic residues" evidence="7">
    <location>
        <begin position="261"/>
        <end position="273"/>
    </location>
</feature>
<dbReference type="GeneID" id="66117311"/>
<accession>A0A9P8AJI7</accession>
<gene>
    <name evidence="10" type="ORF">KQ657_003937</name>
</gene>
<dbReference type="InterPro" id="IPR044880">
    <property type="entry name" value="NCX_ion-bd_dom_sf"/>
</dbReference>
<keyword evidence="6 8" id="KW-0472">Membrane</keyword>
<evidence type="ECO:0000256" key="1">
    <source>
        <dbReference type="ARBA" id="ARBA00004141"/>
    </source>
</evidence>
<evidence type="ECO:0000313" key="11">
    <source>
        <dbReference type="Proteomes" id="UP000790833"/>
    </source>
</evidence>
<evidence type="ECO:0000256" key="7">
    <source>
        <dbReference type="SAM" id="MobiDB-lite"/>
    </source>
</evidence>
<comment type="subcellular location">
    <subcellularLocation>
        <location evidence="1">Membrane</location>
        <topology evidence="1">Multi-pass membrane protein</topology>
    </subcellularLocation>
</comment>
<evidence type="ECO:0000256" key="2">
    <source>
        <dbReference type="ARBA" id="ARBA00008170"/>
    </source>
</evidence>
<dbReference type="PANTHER" id="PTHR12266">
    <property type="entry name" value="NA+/CA2+ K+ INDEPENDENT EXCHANGER"/>
    <property type="match status" value="1"/>
</dbReference>
<feature type="transmembrane region" description="Helical" evidence="8">
    <location>
        <begin position="465"/>
        <end position="484"/>
    </location>
</feature>
<dbReference type="Pfam" id="PF01699">
    <property type="entry name" value="Na_Ca_ex"/>
    <property type="match status" value="2"/>
</dbReference>
<protein>
    <recommendedName>
        <fullName evidence="9">Sodium/calcium exchanger membrane region domain-containing protein</fullName>
    </recommendedName>
</protein>
<feature type="transmembrane region" description="Helical" evidence="8">
    <location>
        <begin position="149"/>
        <end position="168"/>
    </location>
</feature>
<organism evidence="10 11">
    <name type="scientific">Scheffersomyces spartinae</name>
    <dbReference type="NCBI Taxonomy" id="45513"/>
    <lineage>
        <taxon>Eukaryota</taxon>
        <taxon>Fungi</taxon>
        <taxon>Dikarya</taxon>
        <taxon>Ascomycota</taxon>
        <taxon>Saccharomycotina</taxon>
        <taxon>Pichiomycetes</taxon>
        <taxon>Debaryomycetaceae</taxon>
        <taxon>Scheffersomyces</taxon>
    </lineage>
</organism>
<feature type="region of interest" description="Disordered" evidence="7">
    <location>
        <begin position="246"/>
        <end position="274"/>
    </location>
</feature>
<keyword evidence="3" id="KW-0813">Transport</keyword>
<dbReference type="OrthoDB" id="407410at2759"/>
<feature type="transmembrane region" description="Helical" evidence="8">
    <location>
        <begin position="604"/>
        <end position="631"/>
    </location>
</feature>
<dbReference type="GO" id="GO:0006874">
    <property type="term" value="P:intracellular calcium ion homeostasis"/>
    <property type="evidence" value="ECO:0007669"/>
    <property type="project" value="TreeGrafter"/>
</dbReference>
<comment type="similarity">
    <text evidence="2">Belongs to the Ca(2+):cation antiporter (CaCA) (TC 2.A.19) family.</text>
</comment>
<dbReference type="Gene3D" id="1.20.1420.30">
    <property type="entry name" value="NCX, central ion-binding region"/>
    <property type="match status" value="2"/>
</dbReference>
<keyword evidence="11" id="KW-1185">Reference proteome</keyword>
<reference evidence="10" key="1">
    <citation type="submission" date="2021-03" db="EMBL/GenBank/DDBJ databases">
        <authorList>
            <person name="Palmer J.M."/>
        </authorList>
    </citation>
    <scope>NUCLEOTIDE SEQUENCE</scope>
    <source>
        <strain evidence="10">ARV_011</strain>
    </source>
</reference>
<dbReference type="Proteomes" id="UP000790833">
    <property type="component" value="Unassembled WGS sequence"/>
</dbReference>
<name>A0A9P8AJI7_9ASCO</name>
<proteinExistence type="inferred from homology"/>
<evidence type="ECO:0000256" key="4">
    <source>
        <dbReference type="ARBA" id="ARBA00022692"/>
    </source>
</evidence>
<dbReference type="InterPro" id="IPR004837">
    <property type="entry name" value="NaCa_Exmemb"/>
</dbReference>
<dbReference type="InterPro" id="IPR051359">
    <property type="entry name" value="CaCA_antiporter"/>
</dbReference>
<feature type="transmembrane region" description="Helical" evidence="8">
    <location>
        <begin position="122"/>
        <end position="142"/>
    </location>
</feature>
<dbReference type="PANTHER" id="PTHR12266:SF0">
    <property type="entry name" value="MITOCHONDRIAL SODIUM_CALCIUM EXCHANGER PROTEIN"/>
    <property type="match status" value="1"/>
</dbReference>
<dbReference type="EMBL" id="JAHMUF010000005">
    <property type="protein sequence ID" value="KAG7194835.1"/>
    <property type="molecule type" value="Genomic_DNA"/>
</dbReference>
<feature type="transmembrane region" description="Helical" evidence="8">
    <location>
        <begin position="505"/>
        <end position="526"/>
    </location>
</feature>
<keyword evidence="4 8" id="KW-0812">Transmembrane</keyword>
<dbReference type="RefSeq" id="XP_043050382.1">
    <property type="nucleotide sequence ID" value="XM_043194631.1"/>
</dbReference>
<feature type="region of interest" description="Disordered" evidence="7">
    <location>
        <begin position="287"/>
        <end position="318"/>
    </location>
</feature>
<feature type="domain" description="Sodium/calcium exchanger membrane region" evidence="9">
    <location>
        <begin position="506"/>
        <end position="652"/>
    </location>
</feature>
<evidence type="ECO:0000256" key="8">
    <source>
        <dbReference type="SAM" id="Phobius"/>
    </source>
</evidence>
<evidence type="ECO:0000259" key="9">
    <source>
        <dbReference type="Pfam" id="PF01699"/>
    </source>
</evidence>
<dbReference type="GO" id="GO:0016020">
    <property type="term" value="C:membrane"/>
    <property type="evidence" value="ECO:0007669"/>
    <property type="project" value="UniProtKB-SubCell"/>
</dbReference>